<dbReference type="PRINTS" id="PR00320">
    <property type="entry name" value="GPROTEINBRPT"/>
</dbReference>
<dbReference type="CTD" id="20195243"/>
<reference evidence="6" key="3">
    <citation type="submission" date="2015-06" db="UniProtKB">
        <authorList>
            <consortium name="EnsemblMetazoa"/>
        </authorList>
    </citation>
    <scope>IDENTIFICATION</scope>
</reference>
<name>T1EF91_HELRO</name>
<feature type="repeat" description="WD" evidence="4">
    <location>
        <begin position="165"/>
        <end position="199"/>
    </location>
</feature>
<dbReference type="OMA" id="RRDRNDC"/>
<dbReference type="PROSITE" id="PS50082">
    <property type="entry name" value="WD_REPEATS_2"/>
    <property type="match status" value="3"/>
</dbReference>
<dbReference type="InterPro" id="IPR040324">
    <property type="entry name" value="WDR44/Dgr2"/>
</dbReference>
<gene>
    <name evidence="6" type="primary">20195243</name>
    <name evidence="5" type="ORF">HELRODRAFT_111180</name>
</gene>
<evidence type="ECO:0000256" key="3">
    <source>
        <dbReference type="ARBA" id="ARBA00022737"/>
    </source>
</evidence>
<dbReference type="InterPro" id="IPR020472">
    <property type="entry name" value="WD40_PAC1"/>
</dbReference>
<dbReference type="PANTHER" id="PTHR14221">
    <property type="entry name" value="WD REPEAT DOMAIN 44"/>
    <property type="match status" value="1"/>
</dbReference>
<dbReference type="eggNOG" id="KOG0283">
    <property type="taxonomic scope" value="Eukaryota"/>
</dbReference>
<dbReference type="KEGG" id="hro:HELRODRAFT_111180"/>
<dbReference type="PANTHER" id="PTHR14221:SF0">
    <property type="entry name" value="WD REPEAT-CONTAINING PROTEIN 44"/>
    <property type="match status" value="1"/>
</dbReference>
<dbReference type="EMBL" id="KB096365">
    <property type="protein sequence ID" value="ESO05179.1"/>
    <property type="molecule type" value="Genomic_DNA"/>
</dbReference>
<evidence type="ECO:0000313" key="6">
    <source>
        <dbReference type="EnsemblMetazoa" id="HelroP111180"/>
    </source>
</evidence>
<evidence type="ECO:0000256" key="1">
    <source>
        <dbReference type="ARBA" id="ARBA00021207"/>
    </source>
</evidence>
<evidence type="ECO:0000256" key="4">
    <source>
        <dbReference type="PROSITE-ProRule" id="PRU00221"/>
    </source>
</evidence>
<dbReference type="SMART" id="SM00320">
    <property type="entry name" value="WD40"/>
    <property type="match status" value="7"/>
</dbReference>
<proteinExistence type="predicted"/>
<dbReference type="PROSITE" id="PS50294">
    <property type="entry name" value="WD_REPEATS_REGION"/>
    <property type="match status" value="3"/>
</dbReference>
<dbReference type="EnsemblMetazoa" id="HelroT111180">
    <property type="protein sequence ID" value="HelroP111180"/>
    <property type="gene ID" value="HelroG111180"/>
</dbReference>
<dbReference type="InterPro" id="IPR001680">
    <property type="entry name" value="WD40_rpt"/>
</dbReference>
<dbReference type="HOGENOM" id="CLU_009835_2_0_1"/>
<evidence type="ECO:0000313" key="7">
    <source>
        <dbReference type="Proteomes" id="UP000015101"/>
    </source>
</evidence>
<evidence type="ECO:0000313" key="5">
    <source>
        <dbReference type="EMBL" id="ESO05179.1"/>
    </source>
</evidence>
<feature type="repeat" description="WD" evidence="4">
    <location>
        <begin position="125"/>
        <end position="158"/>
    </location>
</feature>
<dbReference type="InParanoid" id="T1EF91"/>
<accession>T1EF91</accession>
<protein>
    <recommendedName>
        <fullName evidence="1">WD repeat-containing protein 44</fullName>
    </recommendedName>
</protein>
<dbReference type="Proteomes" id="UP000015101">
    <property type="component" value="Unassembled WGS sequence"/>
</dbReference>
<reference evidence="5 7" key="2">
    <citation type="journal article" date="2013" name="Nature">
        <title>Insights into bilaterian evolution from three spiralian genomes.</title>
        <authorList>
            <person name="Simakov O."/>
            <person name="Marletaz F."/>
            <person name="Cho S.J."/>
            <person name="Edsinger-Gonzales E."/>
            <person name="Havlak P."/>
            <person name="Hellsten U."/>
            <person name="Kuo D.H."/>
            <person name="Larsson T."/>
            <person name="Lv J."/>
            <person name="Arendt D."/>
            <person name="Savage R."/>
            <person name="Osoegawa K."/>
            <person name="de Jong P."/>
            <person name="Grimwood J."/>
            <person name="Chapman J.A."/>
            <person name="Shapiro H."/>
            <person name="Aerts A."/>
            <person name="Otillar R.P."/>
            <person name="Terry A.Y."/>
            <person name="Boore J.L."/>
            <person name="Grigoriev I.V."/>
            <person name="Lindberg D.R."/>
            <person name="Seaver E.C."/>
            <person name="Weisblat D.A."/>
            <person name="Putnam N.H."/>
            <person name="Rokhsar D.S."/>
        </authorList>
    </citation>
    <scope>NUCLEOTIDE SEQUENCE</scope>
</reference>
<feature type="repeat" description="WD" evidence="4">
    <location>
        <begin position="28"/>
        <end position="59"/>
    </location>
</feature>
<sequence length="422" mass="48101">MQLYQVKTSHSHKGPYDFDLLVPIQELGDGKSGAVWTMKFSHCGRLLATGGRDGVLRVWVVKDAYNVFNEMRMKYNDAGQLTRTPSSPILLDAALDEVGHFSLAVDDNEADNTFVPFYKKPFCSYKGHSADVLDVSWSKNYFLLSSSMDKTVRLWHVSRRECLCCFQHIDFVTAISFHPKDDRYFLSGSLDGKLRLWNIPDKKVALWNEVAGPTKLITAANFCLNGRFAVVGTYDGRCIFYNSEQLKYFTQIHVRSTRGKNARGRKITGVEPFPGEDKILVTSNDSRIRLYDLRDLTLTCKYKGVINSTSQIKASFSHDGKYVVCGSEDHFVYIWKTQHEFYKFSSARRDRNDYWESIKAHNAVVTNAIFAPNPEAIIKPQFEFVDQDDKDNSRGGYCEVLVSADYSGHIRVFINKFKPPAT</sequence>
<evidence type="ECO:0000256" key="2">
    <source>
        <dbReference type="ARBA" id="ARBA00022574"/>
    </source>
</evidence>
<dbReference type="SUPFAM" id="SSF50978">
    <property type="entry name" value="WD40 repeat-like"/>
    <property type="match status" value="1"/>
</dbReference>
<dbReference type="Pfam" id="PF00400">
    <property type="entry name" value="WD40"/>
    <property type="match status" value="4"/>
</dbReference>
<reference evidence="7" key="1">
    <citation type="submission" date="2012-12" db="EMBL/GenBank/DDBJ databases">
        <authorList>
            <person name="Hellsten U."/>
            <person name="Grimwood J."/>
            <person name="Chapman J.A."/>
            <person name="Shapiro H."/>
            <person name="Aerts A."/>
            <person name="Otillar R.P."/>
            <person name="Terry A.Y."/>
            <person name="Boore J.L."/>
            <person name="Simakov O."/>
            <person name="Marletaz F."/>
            <person name="Cho S.-J."/>
            <person name="Edsinger-Gonzales E."/>
            <person name="Havlak P."/>
            <person name="Kuo D.-H."/>
            <person name="Larsson T."/>
            <person name="Lv J."/>
            <person name="Arendt D."/>
            <person name="Savage R."/>
            <person name="Osoegawa K."/>
            <person name="de Jong P."/>
            <person name="Lindberg D.R."/>
            <person name="Seaver E.C."/>
            <person name="Weisblat D.A."/>
            <person name="Putnam N.H."/>
            <person name="Grigoriev I.V."/>
            <person name="Rokhsar D.S."/>
        </authorList>
    </citation>
    <scope>NUCLEOTIDE SEQUENCE</scope>
</reference>
<keyword evidence="2 4" id="KW-0853">WD repeat</keyword>
<keyword evidence="3" id="KW-0677">Repeat</keyword>
<keyword evidence="7" id="KW-1185">Reference proteome</keyword>
<dbReference type="GeneID" id="20195243"/>
<dbReference type="InterPro" id="IPR015943">
    <property type="entry name" value="WD40/YVTN_repeat-like_dom_sf"/>
</dbReference>
<dbReference type="AlphaFoldDB" id="T1EF91"/>
<dbReference type="EMBL" id="AMQM01003889">
    <property type="status" value="NOT_ANNOTATED_CDS"/>
    <property type="molecule type" value="Genomic_DNA"/>
</dbReference>
<dbReference type="STRING" id="6412.T1EF91"/>
<organism evidence="6 7">
    <name type="scientific">Helobdella robusta</name>
    <name type="common">Californian leech</name>
    <dbReference type="NCBI Taxonomy" id="6412"/>
    <lineage>
        <taxon>Eukaryota</taxon>
        <taxon>Metazoa</taxon>
        <taxon>Spiralia</taxon>
        <taxon>Lophotrochozoa</taxon>
        <taxon>Annelida</taxon>
        <taxon>Clitellata</taxon>
        <taxon>Hirudinea</taxon>
        <taxon>Rhynchobdellida</taxon>
        <taxon>Glossiphoniidae</taxon>
        <taxon>Helobdella</taxon>
    </lineage>
</organism>
<dbReference type="OrthoDB" id="20550at2759"/>
<dbReference type="RefSeq" id="XP_009016494.1">
    <property type="nucleotide sequence ID" value="XM_009018246.1"/>
</dbReference>
<dbReference type="InterPro" id="IPR036322">
    <property type="entry name" value="WD40_repeat_dom_sf"/>
</dbReference>
<dbReference type="Gene3D" id="2.130.10.10">
    <property type="entry name" value="YVTN repeat-like/Quinoprotein amine dehydrogenase"/>
    <property type="match status" value="1"/>
</dbReference>